<protein>
    <recommendedName>
        <fullName evidence="1">DUF4031 domain-containing protein</fullName>
    </recommendedName>
</protein>
<sequence>MGYRGGLSHAGSYDRESVFMRAYAGTEGISMILIDEAIWPNHGTVWGHLVSDVSLDELHAFARRAGMPERGFDHDHYDYPLERREQLIALGAEPVTGRELLRRLQASGLRVRQRDKH</sequence>
<evidence type="ECO:0000313" key="4">
    <source>
        <dbReference type="Proteomes" id="UP001157069"/>
    </source>
</evidence>
<reference evidence="3" key="1">
    <citation type="journal article" date="2014" name="Int. J. Syst. Evol. Microbiol.">
        <title>Complete genome of a new Firmicutes species belonging to the dominant human colonic microbiota ('Ruminococcus bicirculans') reveals two chromosomes and a selective capacity to utilize plant glucans.</title>
        <authorList>
            <consortium name="NISC Comparative Sequencing Program"/>
            <person name="Wegmann U."/>
            <person name="Louis P."/>
            <person name="Goesmann A."/>
            <person name="Henrissat B."/>
            <person name="Duncan S.H."/>
            <person name="Flint H.J."/>
        </authorList>
    </citation>
    <scope>NUCLEOTIDE SEQUENCE</scope>
    <source>
        <strain evidence="3">NBRC 108755</strain>
    </source>
</reference>
<dbReference type="Pfam" id="PF13223">
    <property type="entry name" value="DUF4031"/>
    <property type="match status" value="1"/>
</dbReference>
<dbReference type="EMBL" id="BSVA01000001">
    <property type="protein sequence ID" value="GMA89502.1"/>
    <property type="molecule type" value="Genomic_DNA"/>
</dbReference>
<feature type="domain" description="DUF4031" evidence="1">
    <location>
        <begin position="32"/>
        <end position="106"/>
    </location>
</feature>
<reference evidence="4" key="2">
    <citation type="journal article" date="2019" name="Int. J. Syst. Evol. Microbiol.">
        <title>The Global Catalogue of Microorganisms (GCM) 10K type strain sequencing project: providing services to taxonomists for standard genome sequencing and annotation.</title>
        <authorList>
            <consortium name="The Broad Institute Genomics Platform"/>
            <consortium name="The Broad Institute Genome Sequencing Center for Infectious Disease"/>
            <person name="Wu L."/>
            <person name="Ma J."/>
        </authorList>
    </citation>
    <scope>NUCLEOTIDE SEQUENCE [LARGE SCALE GENOMIC DNA]</scope>
    <source>
        <strain evidence="4">NBRC 108755</strain>
    </source>
</reference>
<dbReference type="EMBL" id="BSVA01000001">
    <property type="protein sequence ID" value="GMA93143.1"/>
    <property type="molecule type" value="Genomic_DNA"/>
</dbReference>
<evidence type="ECO:0000313" key="2">
    <source>
        <dbReference type="EMBL" id="GMA89502.1"/>
    </source>
</evidence>
<comment type="caution">
    <text evidence="3">The sequence shown here is derived from an EMBL/GenBank/DDBJ whole genome shotgun (WGS) entry which is preliminary data.</text>
</comment>
<proteinExistence type="predicted"/>
<evidence type="ECO:0000259" key="1">
    <source>
        <dbReference type="Pfam" id="PF13223"/>
    </source>
</evidence>
<keyword evidence="4" id="KW-1185">Reference proteome</keyword>
<dbReference type="Proteomes" id="UP001157069">
    <property type="component" value="Unassembled WGS sequence"/>
</dbReference>
<evidence type="ECO:0000313" key="3">
    <source>
        <dbReference type="EMBL" id="GMA93143.1"/>
    </source>
</evidence>
<organism evidence="3 4">
    <name type="scientific">Homoserinibacter gongjuensis</name>
    <dbReference type="NCBI Taxonomy" id="1162968"/>
    <lineage>
        <taxon>Bacteria</taxon>
        <taxon>Bacillati</taxon>
        <taxon>Actinomycetota</taxon>
        <taxon>Actinomycetes</taxon>
        <taxon>Micrococcales</taxon>
        <taxon>Microbacteriaceae</taxon>
        <taxon>Homoserinibacter</taxon>
    </lineage>
</organism>
<gene>
    <name evidence="2" type="ORF">GCM10025869_00310</name>
    <name evidence="3" type="ORF">GCM10025869_36720</name>
</gene>
<accession>A0ABQ6JY27</accession>
<reference evidence="3" key="3">
    <citation type="submission" date="2023-02" db="EMBL/GenBank/DDBJ databases">
        <authorList>
            <person name="Sun Q."/>
            <person name="Mori K."/>
        </authorList>
    </citation>
    <scope>NUCLEOTIDE SEQUENCE</scope>
    <source>
        <strain evidence="3">NBRC 108755</strain>
    </source>
</reference>
<name>A0ABQ6JY27_9MICO</name>
<dbReference type="InterPro" id="IPR025109">
    <property type="entry name" value="DUF4031"/>
</dbReference>